<evidence type="ECO:0000313" key="1">
    <source>
        <dbReference type="EMBL" id="MBY0099607.1"/>
    </source>
</evidence>
<evidence type="ECO:0000313" key="2">
    <source>
        <dbReference type="Proteomes" id="UP000769780"/>
    </source>
</evidence>
<protein>
    <recommendedName>
        <fullName evidence="3">Gamma-glutamylcyclotransferase AIG2-like domain-containing protein</fullName>
    </recommendedName>
</protein>
<proteinExistence type="predicted"/>
<reference evidence="1 2" key="1">
    <citation type="submission" date="2020-07" db="EMBL/GenBank/DDBJ databases">
        <title>Fungal Genomes of the International Space Station.</title>
        <authorList>
            <person name="Seuylemezian A."/>
            <person name="Singh N.K."/>
            <person name="Wood J."/>
            <person name="Venkateswaran K."/>
        </authorList>
    </citation>
    <scope>NUCLEOTIDE SEQUENCE [LARGE SCALE GENOMIC DNA]</scope>
    <source>
        <strain evidence="1 2">PL-B2</strain>
    </source>
</reference>
<sequence length="190" mass="22477">MIFYHGTIRKFNHFHKDYLAQPLHKDDINTIGFWFTSDIQSAKPYAVGIETVIEKSQTEYWEDGEPKMVQIDKPVTGYVYKVFIDEPTLKKYEAYMGQNSYELFLEDRDVFCDYLGSQKRKRTWRDKAILLNKDEANYKFRQHLLNQGYDGLVIQNREQHPNGSDLYCIFSGDSLQIADVWSLDELDYQS</sequence>
<organism evidence="1 2">
    <name type="scientific">Mesobacillus maritimus</name>
    <dbReference type="NCBI Taxonomy" id="1643336"/>
    <lineage>
        <taxon>Bacteria</taxon>
        <taxon>Bacillati</taxon>
        <taxon>Bacillota</taxon>
        <taxon>Bacilli</taxon>
        <taxon>Bacillales</taxon>
        <taxon>Bacillaceae</taxon>
        <taxon>Mesobacillus</taxon>
    </lineage>
</organism>
<dbReference type="Proteomes" id="UP000769780">
    <property type="component" value="Unassembled WGS sequence"/>
</dbReference>
<comment type="caution">
    <text evidence="1">The sequence shown here is derived from an EMBL/GenBank/DDBJ whole genome shotgun (WGS) entry which is preliminary data.</text>
</comment>
<dbReference type="RefSeq" id="WP_221875871.1">
    <property type="nucleotide sequence ID" value="NZ_JACWFH010000039.1"/>
</dbReference>
<gene>
    <name evidence="1" type="ORF">H0185_22965</name>
</gene>
<accession>A0ABS7KBG2</accession>
<keyword evidence="2" id="KW-1185">Reference proteome</keyword>
<evidence type="ECO:0008006" key="3">
    <source>
        <dbReference type="Google" id="ProtNLM"/>
    </source>
</evidence>
<name>A0ABS7KBG2_9BACI</name>
<dbReference type="EMBL" id="JACWFH010000039">
    <property type="protein sequence ID" value="MBY0099607.1"/>
    <property type="molecule type" value="Genomic_DNA"/>
</dbReference>